<organism evidence="2 3">
    <name type="scientific">Rhodococcus antarcticus</name>
    <dbReference type="NCBI Taxonomy" id="2987751"/>
    <lineage>
        <taxon>Bacteria</taxon>
        <taxon>Bacillati</taxon>
        <taxon>Actinomycetota</taxon>
        <taxon>Actinomycetes</taxon>
        <taxon>Mycobacteriales</taxon>
        <taxon>Nocardiaceae</taxon>
        <taxon>Rhodococcus</taxon>
    </lineage>
</organism>
<sequence>MSTRSLALGSGAPTTLVVPGLGATAAEARIGASGLPGTRVVLSLPGHHDAPDPVPSTFTWPRLAADVLAAADACSATDAVGTSLGAGCLLAVMAAHPHRLRAAVLLLPAALDAPRPPDALDAALRAGDPERVHALVAAEVPDGVEVGAHVLLRTQALLRLRHSIDELAAAAPVTGPGALAAVGTRVLVIAATDDPRHPLPVARAVAAAIPGARLEVLDSAAPVLTHRSLVRRLTVEHLRSAARARPA</sequence>
<dbReference type="GO" id="GO:0016787">
    <property type="term" value="F:hydrolase activity"/>
    <property type="evidence" value="ECO:0007669"/>
    <property type="project" value="UniProtKB-KW"/>
</dbReference>
<proteinExistence type="predicted"/>
<dbReference type="Proteomes" id="UP001164965">
    <property type="component" value="Chromosome"/>
</dbReference>
<gene>
    <name evidence="2" type="ORF">RHODO2019_01540</name>
</gene>
<dbReference type="Pfam" id="PF00561">
    <property type="entry name" value="Abhydrolase_1"/>
    <property type="match status" value="1"/>
</dbReference>
<evidence type="ECO:0000313" key="2">
    <source>
        <dbReference type="EMBL" id="UZJ25211.1"/>
    </source>
</evidence>
<feature type="domain" description="AB hydrolase-1" evidence="1">
    <location>
        <begin position="17"/>
        <end position="140"/>
    </location>
</feature>
<dbReference type="SUPFAM" id="SSF53474">
    <property type="entry name" value="alpha/beta-Hydrolases"/>
    <property type="match status" value="1"/>
</dbReference>
<name>A0ABY6P1Q2_9NOCA</name>
<evidence type="ECO:0000313" key="3">
    <source>
        <dbReference type="Proteomes" id="UP001164965"/>
    </source>
</evidence>
<protein>
    <submittedName>
        <fullName evidence="2">Alpha/beta fold hydrolase</fullName>
    </submittedName>
</protein>
<dbReference type="InterPro" id="IPR029058">
    <property type="entry name" value="AB_hydrolase_fold"/>
</dbReference>
<evidence type="ECO:0000259" key="1">
    <source>
        <dbReference type="Pfam" id="PF00561"/>
    </source>
</evidence>
<keyword evidence="2" id="KW-0378">Hydrolase</keyword>
<dbReference type="RefSeq" id="WP_265383317.1">
    <property type="nucleotide sequence ID" value="NZ_CP110615.1"/>
</dbReference>
<dbReference type="EMBL" id="CP110615">
    <property type="protein sequence ID" value="UZJ25211.1"/>
    <property type="molecule type" value="Genomic_DNA"/>
</dbReference>
<dbReference type="InterPro" id="IPR000073">
    <property type="entry name" value="AB_hydrolase_1"/>
</dbReference>
<keyword evidence="3" id="KW-1185">Reference proteome</keyword>
<dbReference type="Gene3D" id="3.40.50.1820">
    <property type="entry name" value="alpha/beta hydrolase"/>
    <property type="match status" value="1"/>
</dbReference>
<accession>A0ABY6P1Q2</accession>
<reference evidence="2" key="1">
    <citation type="submission" date="2022-10" db="EMBL/GenBank/DDBJ databases">
        <title>Rhodococcus sp.75.</title>
        <authorList>
            <person name="Sun M."/>
        </authorList>
    </citation>
    <scope>NUCLEOTIDE SEQUENCE</scope>
    <source>
        <strain evidence="2">75</strain>
    </source>
</reference>